<keyword evidence="8" id="KW-1185">Reference proteome</keyword>
<dbReference type="PANTHER" id="PTHR46641:SF2">
    <property type="entry name" value="FMRFAMIDE RECEPTOR"/>
    <property type="match status" value="1"/>
</dbReference>
<sequence>MRGRNSVNTTRMPHLLLSQADLCVVQIVNHLVLSGAVCLLGIVANIINIIIFYKLGLQDTVNISLFAISLSDLCSLVTLEWVNINLNPFMDRADVPFEPMDIQYLTGGWPHACFARITIWITIIVTAERFCCVAFPLNVKQLFNPRTIKITVCVVYAAMFVLLMPLYGGLYFGEKFISSRNQTRVGLMYRDKGQHLEHLEFKLYAIIEIATFIIIIVLTTLLVVSLKRRSAWRATLTTVGQRDNAVRIRDRRRLKLVTLVAMMVIICFSPAFVMYFATFFLPGFSLTGKYSIMFNVLWSFTFLAEAINSSVNIFIFCKMSSKFRRALRKLFSICQRF</sequence>
<evidence type="ECO:0000256" key="3">
    <source>
        <dbReference type="ARBA" id="ARBA00022989"/>
    </source>
</evidence>
<dbReference type="SUPFAM" id="SSF81321">
    <property type="entry name" value="Family A G protein-coupled receptor-like"/>
    <property type="match status" value="1"/>
</dbReference>
<feature type="domain" description="G-protein coupled receptors family 1 profile" evidence="6">
    <location>
        <begin position="44"/>
        <end position="316"/>
    </location>
</feature>
<dbReference type="EMBL" id="CAJHNH020001341">
    <property type="protein sequence ID" value="CAG5122685.1"/>
    <property type="molecule type" value="Genomic_DNA"/>
</dbReference>
<keyword evidence="2 5" id="KW-0812">Transmembrane</keyword>
<organism evidence="7 8">
    <name type="scientific">Candidula unifasciata</name>
    <dbReference type="NCBI Taxonomy" id="100452"/>
    <lineage>
        <taxon>Eukaryota</taxon>
        <taxon>Metazoa</taxon>
        <taxon>Spiralia</taxon>
        <taxon>Lophotrochozoa</taxon>
        <taxon>Mollusca</taxon>
        <taxon>Gastropoda</taxon>
        <taxon>Heterobranchia</taxon>
        <taxon>Euthyneura</taxon>
        <taxon>Panpulmonata</taxon>
        <taxon>Eupulmonata</taxon>
        <taxon>Stylommatophora</taxon>
        <taxon>Helicina</taxon>
        <taxon>Helicoidea</taxon>
        <taxon>Geomitridae</taxon>
        <taxon>Candidula</taxon>
    </lineage>
</organism>
<evidence type="ECO:0000256" key="4">
    <source>
        <dbReference type="ARBA" id="ARBA00023136"/>
    </source>
</evidence>
<feature type="transmembrane region" description="Helical" evidence="5">
    <location>
        <begin position="256"/>
        <end position="277"/>
    </location>
</feature>
<evidence type="ECO:0000256" key="5">
    <source>
        <dbReference type="SAM" id="Phobius"/>
    </source>
</evidence>
<dbReference type="InterPro" id="IPR052954">
    <property type="entry name" value="GPCR-Ligand_Int"/>
</dbReference>
<dbReference type="PROSITE" id="PS50262">
    <property type="entry name" value="G_PROTEIN_RECEP_F1_2"/>
    <property type="match status" value="1"/>
</dbReference>
<dbReference type="InterPro" id="IPR000276">
    <property type="entry name" value="GPCR_Rhodpsn"/>
</dbReference>
<protein>
    <recommendedName>
        <fullName evidence="6">G-protein coupled receptors family 1 profile domain-containing protein</fullName>
    </recommendedName>
</protein>
<feature type="transmembrane region" description="Helical" evidence="5">
    <location>
        <begin position="297"/>
        <end position="317"/>
    </location>
</feature>
<proteinExistence type="predicted"/>
<evidence type="ECO:0000313" key="8">
    <source>
        <dbReference type="Proteomes" id="UP000678393"/>
    </source>
</evidence>
<dbReference type="InterPro" id="IPR019427">
    <property type="entry name" value="7TM_GPCR_serpentine_rcpt_Srw"/>
</dbReference>
<name>A0A8S3Z3V9_9EUPU</name>
<dbReference type="Pfam" id="PF10324">
    <property type="entry name" value="7TM_GPCR_Srw"/>
    <property type="match status" value="1"/>
</dbReference>
<evidence type="ECO:0000256" key="2">
    <source>
        <dbReference type="ARBA" id="ARBA00022692"/>
    </source>
</evidence>
<keyword evidence="3 5" id="KW-1133">Transmembrane helix</keyword>
<accession>A0A8S3Z3V9</accession>
<reference evidence="7" key="1">
    <citation type="submission" date="2021-04" db="EMBL/GenBank/DDBJ databases">
        <authorList>
            <consortium name="Molecular Ecology Group"/>
        </authorList>
    </citation>
    <scope>NUCLEOTIDE SEQUENCE</scope>
</reference>
<gene>
    <name evidence="7" type="ORF">CUNI_LOCUS8243</name>
</gene>
<feature type="transmembrane region" description="Helical" evidence="5">
    <location>
        <begin position="117"/>
        <end position="138"/>
    </location>
</feature>
<evidence type="ECO:0000313" key="7">
    <source>
        <dbReference type="EMBL" id="CAG5122685.1"/>
    </source>
</evidence>
<dbReference type="PANTHER" id="PTHR46641">
    <property type="entry name" value="FMRFAMIDE RECEPTOR-RELATED"/>
    <property type="match status" value="1"/>
</dbReference>
<evidence type="ECO:0000256" key="1">
    <source>
        <dbReference type="ARBA" id="ARBA00004370"/>
    </source>
</evidence>
<dbReference type="Gene3D" id="1.20.1070.10">
    <property type="entry name" value="Rhodopsin 7-helix transmembrane proteins"/>
    <property type="match status" value="1"/>
</dbReference>
<dbReference type="InterPro" id="IPR017452">
    <property type="entry name" value="GPCR_Rhodpsn_7TM"/>
</dbReference>
<feature type="transmembrane region" description="Helical" evidence="5">
    <location>
        <begin position="31"/>
        <end position="53"/>
    </location>
</feature>
<dbReference type="PRINTS" id="PR00237">
    <property type="entry name" value="GPCRRHODOPSN"/>
</dbReference>
<comment type="caution">
    <text evidence="7">The sequence shown here is derived from an EMBL/GenBank/DDBJ whole genome shotgun (WGS) entry which is preliminary data.</text>
</comment>
<dbReference type="AlphaFoldDB" id="A0A8S3Z3V9"/>
<dbReference type="GO" id="GO:0008528">
    <property type="term" value="F:G protein-coupled peptide receptor activity"/>
    <property type="evidence" value="ECO:0007669"/>
    <property type="project" value="InterPro"/>
</dbReference>
<keyword evidence="4 5" id="KW-0472">Membrane</keyword>
<feature type="transmembrane region" description="Helical" evidence="5">
    <location>
        <begin position="150"/>
        <end position="172"/>
    </location>
</feature>
<evidence type="ECO:0000259" key="6">
    <source>
        <dbReference type="PROSITE" id="PS50262"/>
    </source>
</evidence>
<dbReference type="GO" id="GO:0016020">
    <property type="term" value="C:membrane"/>
    <property type="evidence" value="ECO:0007669"/>
    <property type="project" value="UniProtKB-SubCell"/>
</dbReference>
<comment type="subcellular location">
    <subcellularLocation>
        <location evidence="1">Membrane</location>
    </subcellularLocation>
</comment>
<dbReference type="Proteomes" id="UP000678393">
    <property type="component" value="Unassembled WGS sequence"/>
</dbReference>
<feature type="transmembrane region" description="Helical" evidence="5">
    <location>
        <begin position="203"/>
        <end position="224"/>
    </location>
</feature>